<dbReference type="EMBL" id="CP135443">
    <property type="protein sequence ID" value="WRY33791.1"/>
    <property type="molecule type" value="Genomic_DNA"/>
</dbReference>
<feature type="transmembrane region" description="Helical" evidence="1">
    <location>
        <begin position="62"/>
        <end position="82"/>
    </location>
</feature>
<protein>
    <submittedName>
        <fullName evidence="2">Uncharacterized protein</fullName>
    </submittedName>
</protein>
<dbReference type="RefSeq" id="WP_406720931.1">
    <property type="nucleotide sequence ID" value="NZ_CP135443.1"/>
</dbReference>
<evidence type="ECO:0000313" key="2">
    <source>
        <dbReference type="EMBL" id="WRY33791.1"/>
    </source>
</evidence>
<keyword evidence="3" id="KW-1185">Reference proteome</keyword>
<keyword evidence="1" id="KW-1133">Transmembrane helix</keyword>
<proteinExistence type="predicted"/>
<dbReference type="Proteomes" id="UP001623290">
    <property type="component" value="Chromosome"/>
</dbReference>
<name>A0ABZ1DZZ4_9RHOB</name>
<evidence type="ECO:0000313" key="3">
    <source>
        <dbReference type="Proteomes" id="UP001623290"/>
    </source>
</evidence>
<keyword evidence="1" id="KW-0472">Membrane</keyword>
<accession>A0ABZ1DZZ4</accession>
<reference evidence="2 3" key="1">
    <citation type="submission" date="2023-09" db="EMBL/GenBank/DDBJ databases">
        <title>Thioclava shenzhenensis sp. nov., a multidrug resistant bacteria-antagonizing species isolated from coastal seawater.</title>
        <authorList>
            <person name="Long M."/>
        </authorList>
    </citation>
    <scope>NUCLEOTIDE SEQUENCE [LARGE SCALE GENOMIC DNA]</scope>
    <source>
        <strain evidence="2 3">FTW29</strain>
    </source>
</reference>
<evidence type="ECO:0000256" key="1">
    <source>
        <dbReference type="SAM" id="Phobius"/>
    </source>
</evidence>
<feature type="transmembrane region" description="Helical" evidence="1">
    <location>
        <begin position="102"/>
        <end position="127"/>
    </location>
</feature>
<gene>
    <name evidence="2" type="ORF">RPE78_00410</name>
</gene>
<keyword evidence="1" id="KW-0812">Transmembrane</keyword>
<organism evidence="2 3">
    <name type="scientific">Thioclava litoralis</name>
    <dbReference type="NCBI Taxonomy" id="3076557"/>
    <lineage>
        <taxon>Bacteria</taxon>
        <taxon>Pseudomonadati</taxon>
        <taxon>Pseudomonadota</taxon>
        <taxon>Alphaproteobacteria</taxon>
        <taxon>Rhodobacterales</taxon>
        <taxon>Paracoccaceae</taxon>
        <taxon>Thioclava</taxon>
    </lineage>
</organism>
<sequence>MVTILVAVTILLWASGRLPEYLTALIFFAAAMMFSVAPASVIFSGFVSAAFWLVLSGYVIGLALATALGTFQLSASVLPANVPNLVMLGAVETSYGLHLSYFPYLLANLPVLGLLKGPCSGCVFFLCSVTG</sequence>
<feature type="transmembrane region" description="Helical" evidence="1">
    <location>
        <begin position="26"/>
        <end position="55"/>
    </location>
</feature>